<dbReference type="InterPro" id="IPR015914">
    <property type="entry name" value="PAPs_N"/>
</dbReference>
<dbReference type="InterPro" id="IPR008963">
    <property type="entry name" value="Purple_acid_Pase-like_N"/>
</dbReference>
<keyword evidence="7" id="KW-0378">Hydrolase</keyword>
<comment type="catalytic activity">
    <reaction evidence="7">
        <text>a phosphate monoester + H2O = an alcohol + phosphate</text>
        <dbReference type="Rhea" id="RHEA:15017"/>
        <dbReference type="ChEBI" id="CHEBI:15377"/>
        <dbReference type="ChEBI" id="CHEBI:30879"/>
        <dbReference type="ChEBI" id="CHEBI:43474"/>
        <dbReference type="ChEBI" id="CHEBI:67140"/>
        <dbReference type="EC" id="3.1.3.2"/>
    </reaction>
</comment>
<feature type="region of interest" description="Disordered" evidence="8">
    <location>
        <begin position="86"/>
        <end position="113"/>
    </location>
</feature>
<dbReference type="SUPFAM" id="SSF49363">
    <property type="entry name" value="Purple acid phosphatase, N-terminal domain"/>
    <property type="match status" value="1"/>
</dbReference>
<dbReference type="InterPro" id="IPR041792">
    <property type="entry name" value="MPP_PAP"/>
</dbReference>
<comment type="caution">
    <text evidence="13">The sequence shown here is derived from an EMBL/GenBank/DDBJ whole genome shotgun (WGS) entry which is preliminary data.</text>
</comment>
<evidence type="ECO:0000256" key="5">
    <source>
        <dbReference type="ARBA" id="ARBA00022729"/>
    </source>
</evidence>
<keyword evidence="14" id="KW-1185">Reference proteome</keyword>
<gene>
    <name evidence="13" type="ORF">WJX72_007062</name>
</gene>
<evidence type="ECO:0000313" key="13">
    <source>
        <dbReference type="EMBL" id="KAK9807716.1"/>
    </source>
</evidence>
<evidence type="ECO:0000256" key="7">
    <source>
        <dbReference type="RuleBase" id="RU361203"/>
    </source>
</evidence>
<dbReference type="GO" id="GO:0004527">
    <property type="term" value="F:exonuclease activity"/>
    <property type="evidence" value="ECO:0007669"/>
    <property type="project" value="InterPro"/>
</dbReference>
<dbReference type="Gene3D" id="3.60.21.10">
    <property type="match status" value="1"/>
</dbReference>
<evidence type="ECO:0000256" key="1">
    <source>
        <dbReference type="ARBA" id="ARBA00004613"/>
    </source>
</evidence>
<dbReference type="Pfam" id="PF16656">
    <property type="entry name" value="Pur_ac_phosph_N"/>
    <property type="match status" value="1"/>
</dbReference>
<dbReference type="InterPro" id="IPR004859">
    <property type="entry name" value="Xrn1_N"/>
</dbReference>
<feature type="compositionally biased region" description="Acidic residues" evidence="8">
    <location>
        <begin position="457"/>
        <end position="469"/>
    </location>
</feature>
<dbReference type="InterPro" id="IPR004843">
    <property type="entry name" value="Calcineurin-like_PHP"/>
</dbReference>
<dbReference type="Gene3D" id="2.60.40.380">
    <property type="entry name" value="Purple acid phosphatase-like, N-terminal"/>
    <property type="match status" value="1"/>
</dbReference>
<dbReference type="AlphaFoldDB" id="A0AAW1P6N0"/>
<evidence type="ECO:0000259" key="10">
    <source>
        <dbReference type="Pfam" id="PF03159"/>
    </source>
</evidence>
<dbReference type="Pfam" id="PF00149">
    <property type="entry name" value="Metallophos"/>
    <property type="match status" value="1"/>
</dbReference>
<dbReference type="InterPro" id="IPR040974">
    <property type="entry name" value="Fn3_PAP"/>
</dbReference>
<keyword evidence="5" id="KW-0732">Signal</keyword>
<dbReference type="Proteomes" id="UP001489004">
    <property type="component" value="Unassembled WGS sequence"/>
</dbReference>
<dbReference type="GO" id="GO:0005576">
    <property type="term" value="C:extracellular region"/>
    <property type="evidence" value="ECO:0007669"/>
    <property type="project" value="UniProtKB-SubCell"/>
</dbReference>
<evidence type="ECO:0000313" key="14">
    <source>
        <dbReference type="Proteomes" id="UP001489004"/>
    </source>
</evidence>
<dbReference type="PANTHER" id="PTHR45778">
    <property type="entry name" value="PURPLE ACID PHOSPHATASE-RELATED"/>
    <property type="match status" value="1"/>
</dbReference>
<evidence type="ECO:0000256" key="3">
    <source>
        <dbReference type="ARBA" id="ARBA00011738"/>
    </source>
</evidence>
<dbReference type="SUPFAM" id="SSF56300">
    <property type="entry name" value="Metallo-dependent phosphatases"/>
    <property type="match status" value="1"/>
</dbReference>
<dbReference type="EC" id="3.1.3.2" evidence="7"/>
<accession>A0AAW1P6N0</accession>
<dbReference type="GO" id="GO:0003993">
    <property type="term" value="F:acid phosphatase activity"/>
    <property type="evidence" value="ECO:0007669"/>
    <property type="project" value="UniProtKB-EC"/>
</dbReference>
<feature type="region of interest" description="Disordered" evidence="8">
    <location>
        <begin position="428"/>
        <end position="480"/>
    </location>
</feature>
<evidence type="ECO:0000259" key="9">
    <source>
        <dbReference type="Pfam" id="PF00149"/>
    </source>
</evidence>
<feature type="compositionally biased region" description="Polar residues" evidence="8">
    <location>
        <begin position="428"/>
        <end position="444"/>
    </location>
</feature>
<organism evidence="13 14">
    <name type="scientific">[Myrmecia] bisecta</name>
    <dbReference type="NCBI Taxonomy" id="41462"/>
    <lineage>
        <taxon>Eukaryota</taxon>
        <taxon>Viridiplantae</taxon>
        <taxon>Chlorophyta</taxon>
        <taxon>core chlorophytes</taxon>
        <taxon>Trebouxiophyceae</taxon>
        <taxon>Trebouxiales</taxon>
        <taxon>Trebouxiaceae</taxon>
        <taxon>Myrmecia</taxon>
    </lineage>
</organism>
<keyword evidence="4" id="KW-0964">Secreted</keyword>
<dbReference type="GO" id="GO:0046872">
    <property type="term" value="F:metal ion binding"/>
    <property type="evidence" value="ECO:0007669"/>
    <property type="project" value="InterPro"/>
</dbReference>
<proteinExistence type="inferred from homology"/>
<feature type="domain" description="Purple acid phosphatase Fn3-like" evidence="12">
    <location>
        <begin position="652"/>
        <end position="749"/>
    </location>
</feature>
<keyword evidence="6" id="KW-0325">Glycoprotein</keyword>
<feature type="region of interest" description="Disordered" evidence="8">
    <location>
        <begin position="380"/>
        <end position="408"/>
    </location>
</feature>
<sequence>MGLPGFNSWFSKQHPEAFVSYQRGSFEHVYIDLAGVLHTVLRKAHSERKFHKLLYQRLNEILDRTSPLKSVVFALDGPAPLAKLVTQRRRRQRDDRKEVRDGGQPSQISSLGLTPGTPLMLTIQKSLEVYICSQLQCHRWRNVQFELSGATVVGEGELKIMSRLLCPWAEVEEGDKHLIVGSDSDLILMSLISPADNIYLLMERPDGTNRFMCFAKAVLLRSWSGRLVPKGLTHQAAAQYLDGVARDLAVLSIMGRSNDYLPPVRGAMLEDTGPQKGMWTVYKRMRKQPQWAHQNLIPQQGGKLQLNGAFIAAVLRTQSSQTRTSAPPLVFLQPPDPIEYAQGLVWVVEMYSEAKCLNYRWMHDRAGPWAATMAAALSHAPEFNTPDGPHPALSHAEPTTSSHAGITPRHHCATSWTLTHPLPTSMRCAQSAMTQQSEYRSPSGATWRPGATATAEVDLDADPDLDSDGESGAGSEDSEDLLASATGQLLDADGESSAAESHGCVVRELLARAKELDRAMQAEKVHLKREIQAKEWHEQESHSYVPFPVERLEAAVAAVPLDAYPPAQRVLAEFGRSHRFRSVAVTKAAAGAGMEHSPQTGLSLQKPWPRHPLGRSQYKDHSHHICREALVEGPDDNSSITVAYNTTFPFTNGQWITVSWSGVAAPANTDYIALYPVDFEANVTVSSLVNNTPIKFIYANDSSTYMKSGKGSYSFYLQNLRTSVQFCFMTGGTKKPVIAAKGPVLTPANLNEPTQVHLALTGVNSEMAVMWVTLNASNPHVKWGSAPGVNNSSAPSKPQTYTKKDMCTGFGASDVASTSGWYPPGQNHYAVMTGLKPLTRYYYVVGDEAYGYSAEYSFLSAPVVGPNTAVDIVIMADIGQGQADGSNLSGRWMQPSINTTELIAAETQAQLVLLNGDLAYADGYLLDWDYFGDQMSAIAAYRPLMTIGGNHEYTWPTLTYNGTTNSGYLNTTGDVDSQGECGIPYNQKWVNPNGNAPWYSYDFGPIHLLGMSTEHNFAKGSPQYSFIEADLKAVDRKRTPWLIVNTHRSTFIDQTKPDTVASPALQNSLSPLLEKYKVDLVFSGHTHVYETTCPIVNKTCAGYTNGIPNGPIYIVTGSAGRLSNPTGSTVTAHALNSSIALPPSSSIYSKVQISYGYMRAHVNGTDFVAQAVSSAELGSGYNPMTTAGDDLLHDRKVQPAPAPKANGVNFGADPGYVQIFDFVNVKNKAVVATS</sequence>
<reference evidence="13 14" key="1">
    <citation type="journal article" date="2024" name="Nat. Commun.">
        <title>Phylogenomics reveals the evolutionary origins of lichenization in chlorophyte algae.</title>
        <authorList>
            <person name="Puginier C."/>
            <person name="Libourel C."/>
            <person name="Otte J."/>
            <person name="Skaloud P."/>
            <person name="Haon M."/>
            <person name="Grisel S."/>
            <person name="Petersen M."/>
            <person name="Berrin J.G."/>
            <person name="Delaux P.M."/>
            <person name="Dal Grande F."/>
            <person name="Keller J."/>
        </authorList>
    </citation>
    <scope>NUCLEOTIDE SEQUENCE [LARGE SCALE GENOMIC DNA]</scope>
    <source>
        <strain evidence="13 14">SAG 2043</strain>
    </source>
</reference>
<dbReference type="Gene3D" id="3.40.50.12390">
    <property type="match status" value="2"/>
</dbReference>
<feature type="domain" description="Calcineurin-like phosphoesterase" evidence="9">
    <location>
        <begin position="900"/>
        <end position="1089"/>
    </location>
</feature>
<evidence type="ECO:0000256" key="2">
    <source>
        <dbReference type="ARBA" id="ARBA00008723"/>
    </source>
</evidence>
<comment type="similarity">
    <text evidence="2 7">Belongs to the metallophosphoesterase superfamily. Purple acid phosphatase family.</text>
</comment>
<dbReference type="GO" id="GO:0003676">
    <property type="term" value="F:nucleic acid binding"/>
    <property type="evidence" value="ECO:0007669"/>
    <property type="project" value="InterPro"/>
</dbReference>
<dbReference type="InterPro" id="IPR029052">
    <property type="entry name" value="Metallo-depent_PP-like"/>
</dbReference>
<evidence type="ECO:0000256" key="6">
    <source>
        <dbReference type="ARBA" id="ARBA00023180"/>
    </source>
</evidence>
<dbReference type="CDD" id="cd00839">
    <property type="entry name" value="MPP_PAPs"/>
    <property type="match status" value="1"/>
</dbReference>
<evidence type="ECO:0000256" key="4">
    <source>
        <dbReference type="ARBA" id="ARBA00022525"/>
    </source>
</evidence>
<feature type="domain" description="Xrn1 N-terminal" evidence="10">
    <location>
        <begin position="1"/>
        <end position="203"/>
    </location>
</feature>
<evidence type="ECO:0000256" key="8">
    <source>
        <dbReference type="SAM" id="MobiDB-lite"/>
    </source>
</evidence>
<feature type="domain" description="Purple acid phosphatase N-terminal" evidence="11">
    <location>
        <begin position="753"/>
        <end position="858"/>
    </location>
</feature>
<dbReference type="PANTHER" id="PTHR45778:SF3">
    <property type="entry name" value="PURPLE ACID PHOSPHATASE"/>
    <property type="match status" value="1"/>
</dbReference>
<name>A0AAW1P6N0_9CHLO</name>
<feature type="compositionally biased region" description="Basic and acidic residues" evidence="8">
    <location>
        <begin position="92"/>
        <end position="101"/>
    </location>
</feature>
<dbReference type="Pfam" id="PF03159">
    <property type="entry name" value="XRN_N"/>
    <property type="match status" value="1"/>
</dbReference>
<dbReference type="Pfam" id="PF17808">
    <property type="entry name" value="fn3_PAP"/>
    <property type="match status" value="1"/>
</dbReference>
<comment type="subunit">
    <text evidence="3">Homodimer.</text>
</comment>
<evidence type="ECO:0000259" key="11">
    <source>
        <dbReference type="Pfam" id="PF16656"/>
    </source>
</evidence>
<protein>
    <recommendedName>
        <fullName evidence="7">Purple acid phosphatase</fullName>
        <ecNumber evidence="7">3.1.3.2</ecNumber>
    </recommendedName>
</protein>
<comment type="subcellular location">
    <subcellularLocation>
        <location evidence="1">Secreted</location>
    </subcellularLocation>
</comment>
<evidence type="ECO:0000259" key="12">
    <source>
        <dbReference type="Pfam" id="PF17808"/>
    </source>
</evidence>
<dbReference type="EMBL" id="JALJOR010000012">
    <property type="protein sequence ID" value="KAK9807716.1"/>
    <property type="molecule type" value="Genomic_DNA"/>
</dbReference>